<dbReference type="EMBL" id="MF101433">
    <property type="protein sequence ID" value="ARW64581.1"/>
    <property type="molecule type" value="Genomic_DNA"/>
</dbReference>
<protein>
    <submittedName>
        <fullName evidence="1">Uncharacterized protein</fullName>
    </submittedName>
</protein>
<keyword evidence="1" id="KW-0934">Plastid</keyword>
<gene>
    <name evidence="1" type="primary">ConsOrf3</name>
</gene>
<evidence type="ECO:0000313" key="1">
    <source>
        <dbReference type="EMBL" id="ARW64581.1"/>
    </source>
</evidence>
<proteinExistence type="predicted"/>
<accession>A0A1Z1MFN5</accession>
<dbReference type="AlphaFoldDB" id="A0A1Z1MFN5"/>
<geneLocation type="chloroplast" evidence="1"/>
<dbReference type="GeneID" id="33357541"/>
<reference evidence="1" key="1">
    <citation type="journal article" date="2017" name="J. Phycol.">
        <title>Analysis of chloroplast genomes and a supermatrix inform reclassification of the Rhodomelaceae (Rhodophyta).</title>
        <authorList>
            <person name="Diaz-Tapia P."/>
            <person name="Maggs C.A."/>
            <person name="West J.A."/>
            <person name="Verbruggen H."/>
        </authorList>
    </citation>
    <scope>NUCLEOTIDE SEQUENCE</scope>
    <source>
        <strain evidence="1">PD831</strain>
    </source>
</reference>
<dbReference type="RefSeq" id="YP_009395685.1">
    <property type="nucleotide sequence ID" value="NC_035278.1"/>
</dbReference>
<name>A0A1Z1MFN5_9FLOR</name>
<keyword evidence="1" id="KW-0150">Chloroplast</keyword>
<sequence>MKKEIFLKKLDLLTISLEALILYYTNKNIINEFYKLRNDLRIKKYNEEQNFIFLLEYLNKIKKFIADNYINNIAIKIIENYTHNKQLEIIDQYVLKFHYIYFRNKKYYSNYKSLKSSQTEKIAINENAIVNLYLISKLKNFKGVYILLNYLIND</sequence>
<organism evidence="1">
    <name type="scientific">Vertebrata isogona</name>
    <dbReference type="NCBI Taxonomy" id="2006944"/>
    <lineage>
        <taxon>Eukaryota</taxon>
        <taxon>Rhodophyta</taxon>
        <taxon>Florideophyceae</taxon>
        <taxon>Rhodymeniophycidae</taxon>
        <taxon>Ceramiales</taxon>
        <taxon>Rhodomelaceae</taxon>
        <taxon>Polysiphonioideae</taxon>
        <taxon>Vertebrata</taxon>
    </lineage>
</organism>